<dbReference type="InterPro" id="IPR003226">
    <property type="entry name" value="MYG1_exonuclease"/>
</dbReference>
<dbReference type="AlphaFoldDB" id="A0A942Z958"/>
<keyword evidence="3" id="KW-1185">Reference proteome</keyword>
<organism evidence="2 3">
    <name type="scientific">Anaeromonas frigoriresistens</name>
    <dbReference type="NCBI Taxonomy" id="2683708"/>
    <lineage>
        <taxon>Bacteria</taxon>
        <taxon>Bacillati</taxon>
        <taxon>Bacillota</taxon>
        <taxon>Tissierellia</taxon>
        <taxon>Tissierellales</taxon>
        <taxon>Thermohalobacteraceae</taxon>
        <taxon>Anaeromonas</taxon>
    </lineage>
</organism>
<comment type="similarity">
    <text evidence="1">Belongs to the MYG1 family.</text>
</comment>
<proteinExistence type="inferred from homology"/>
<name>A0A942Z958_9FIRM</name>
<gene>
    <name evidence="2" type="ORF">GOQ27_08750</name>
</gene>
<reference evidence="2" key="1">
    <citation type="submission" date="2019-12" db="EMBL/GenBank/DDBJ databases">
        <title>Clostridiaceae gen. nov. sp. nov., isolated from sediment in Xinjiang, China.</title>
        <authorList>
            <person name="Zhang R."/>
        </authorList>
    </citation>
    <scope>NUCLEOTIDE SEQUENCE</scope>
    <source>
        <strain evidence="2">D2Q-11</strain>
    </source>
</reference>
<sequence>MESEKEFKRVGTHHGRFHADDVMATAILKEIFDIELTRTRDKDILKDLDIVYDVGGGEFDHHGVDKVYREDGTPYAACGLIWKAFGKRIIQFKDNTLNEEETEDIYGYMDRVLIEGIDALDNGVRIESGEIPLMHISSIISGFNPPWFSDKSQDESFNEAIEVASSVFDNTFNRRLSVIKAKGNIIKAFEKRDNPKILILDTFSPWGEVLKEVDENDEVVFVIYPKDDNYAIQTIRGRDGSDKKKLPAFWGGKENEELAEITGVEDAVFCHTGRFIAVAGSMDGILNMAELAINEPEERERKEKGIFNFIKRLFNRK</sequence>
<evidence type="ECO:0000313" key="3">
    <source>
        <dbReference type="Proteomes" id="UP000724672"/>
    </source>
</evidence>
<dbReference type="PANTHER" id="PTHR11215:SF1">
    <property type="entry name" value="MYG1 EXONUCLEASE"/>
    <property type="match status" value="1"/>
</dbReference>
<dbReference type="PANTHER" id="PTHR11215">
    <property type="entry name" value="METAL DEPENDENT HYDROLASE - RELATED"/>
    <property type="match status" value="1"/>
</dbReference>
<dbReference type="RefSeq" id="WP_203366643.1">
    <property type="nucleotide sequence ID" value="NZ_WSFT01000036.1"/>
</dbReference>
<accession>A0A942Z958</accession>
<evidence type="ECO:0000313" key="2">
    <source>
        <dbReference type="EMBL" id="MBS4538550.1"/>
    </source>
</evidence>
<evidence type="ECO:0000256" key="1">
    <source>
        <dbReference type="ARBA" id="ARBA00010105"/>
    </source>
</evidence>
<comment type="caution">
    <text evidence="2">The sequence shown here is derived from an EMBL/GenBank/DDBJ whole genome shotgun (WGS) entry which is preliminary data.</text>
</comment>
<protein>
    <submittedName>
        <fullName evidence="2">MYG1 family protein</fullName>
    </submittedName>
</protein>
<dbReference type="Pfam" id="PF03690">
    <property type="entry name" value="MYG1_exonuc"/>
    <property type="match status" value="1"/>
</dbReference>
<dbReference type="GO" id="GO:0005737">
    <property type="term" value="C:cytoplasm"/>
    <property type="evidence" value="ECO:0007669"/>
    <property type="project" value="TreeGrafter"/>
</dbReference>
<dbReference type="EMBL" id="WSFT01000036">
    <property type="protein sequence ID" value="MBS4538550.1"/>
    <property type="molecule type" value="Genomic_DNA"/>
</dbReference>
<dbReference type="Proteomes" id="UP000724672">
    <property type="component" value="Unassembled WGS sequence"/>
</dbReference>